<reference evidence="3 5" key="1">
    <citation type="journal article" date="2014" name="Genome Announc.">
        <title>Draft Genome Sequences of Two Vibrionaceae Species, Vibrio ponticus C121 and Photobacterium aphoticum C119, Isolated as Coral Reef Microbiota.</title>
        <authorList>
            <person name="Al-saari N."/>
            <person name="Meirelles P.M."/>
            <person name="Mino S."/>
            <person name="Suda W."/>
            <person name="Oshima K."/>
            <person name="Hattori M."/>
            <person name="Ohkuma M."/>
            <person name="Thompson F.L."/>
            <person name="Gomez-Gil B."/>
            <person name="Sawabe T."/>
            <person name="Sawabe T."/>
        </authorList>
    </citation>
    <scope>NUCLEOTIDE SEQUENCE [LARGE SCALE GENOMIC DNA]</scope>
    <source>
        <strain evidence="3 5">JCM 19237</strain>
    </source>
</reference>
<dbReference type="InterPro" id="IPR030970">
    <property type="entry name" value="ABC_MlaD"/>
</dbReference>
<dbReference type="InterPro" id="IPR052336">
    <property type="entry name" value="MlaD_Phospholipid_Transporter"/>
</dbReference>
<dbReference type="NCBIfam" id="TIGR04430">
    <property type="entry name" value="OM_asym_MlaD"/>
    <property type="match status" value="1"/>
</dbReference>
<accession>A0A090QU66</accession>
<sequence>MQQMRKIELWVGSFVLAGLAALLVLIFKVADVQNIGGGETYRLQAHFDNIGGLKVRSPIKVGGVTVGQITDITLDKDTYTPLVTLSIDKQYGYFPETSSAAILTSGLLGEQYLGIEPGFIDEDISMLKDGDLIEDTKSALVLEDMIGQVLYSIGGDSK</sequence>
<dbReference type="PANTHER" id="PTHR33371">
    <property type="entry name" value="INTERMEMBRANE PHOSPHOLIPID TRANSPORT SYSTEM BINDING PROTEIN MLAD-RELATED"/>
    <property type="match status" value="1"/>
</dbReference>
<dbReference type="STRING" id="754436.JCM19237_2522"/>
<organism evidence="3 5">
    <name type="scientific">Photobacterium aphoticum</name>
    <dbReference type="NCBI Taxonomy" id="754436"/>
    <lineage>
        <taxon>Bacteria</taxon>
        <taxon>Pseudomonadati</taxon>
        <taxon>Pseudomonadota</taxon>
        <taxon>Gammaproteobacteria</taxon>
        <taxon>Vibrionales</taxon>
        <taxon>Vibrionaceae</taxon>
        <taxon>Photobacterium</taxon>
    </lineage>
</organism>
<protein>
    <submittedName>
        <fullName evidence="4">Toluene ABC transporter substrate-binding protein</fullName>
    </submittedName>
</protein>
<evidence type="ECO:0000259" key="2">
    <source>
        <dbReference type="Pfam" id="PF02470"/>
    </source>
</evidence>
<feature type="transmembrane region" description="Helical" evidence="1">
    <location>
        <begin position="7"/>
        <end position="27"/>
    </location>
</feature>
<evidence type="ECO:0000313" key="6">
    <source>
        <dbReference type="Proteomes" id="UP000036426"/>
    </source>
</evidence>
<keyword evidence="1" id="KW-0812">Transmembrane</keyword>
<dbReference type="PANTHER" id="PTHR33371:SF4">
    <property type="entry name" value="INTERMEMBRANE PHOSPHOLIPID TRANSPORT SYSTEM BINDING PROTEIN MLAD"/>
    <property type="match status" value="1"/>
</dbReference>
<dbReference type="RefSeq" id="WP_047872735.1">
    <property type="nucleotide sequence ID" value="NZ_BMYC01000013.1"/>
</dbReference>
<dbReference type="InterPro" id="IPR003399">
    <property type="entry name" value="Mce/MlaD"/>
</dbReference>
<feature type="domain" description="Mce/MlaD" evidence="2">
    <location>
        <begin position="40"/>
        <end position="118"/>
    </location>
</feature>
<dbReference type="GO" id="GO:0005548">
    <property type="term" value="F:phospholipid transporter activity"/>
    <property type="evidence" value="ECO:0007669"/>
    <property type="project" value="TreeGrafter"/>
</dbReference>
<dbReference type="eggNOG" id="COG1463">
    <property type="taxonomic scope" value="Bacteria"/>
</dbReference>
<name>A0A090QU66_9GAMM</name>
<keyword evidence="1" id="KW-1133">Transmembrane helix</keyword>
<evidence type="ECO:0000313" key="3">
    <source>
        <dbReference type="EMBL" id="GAL06431.1"/>
    </source>
</evidence>
<evidence type="ECO:0000313" key="5">
    <source>
        <dbReference type="Proteomes" id="UP000029227"/>
    </source>
</evidence>
<dbReference type="AlphaFoldDB" id="A0A090QU66"/>
<dbReference type="Proteomes" id="UP000036426">
    <property type="component" value="Unassembled WGS sequence"/>
</dbReference>
<proteinExistence type="predicted"/>
<gene>
    <name evidence="4" type="ORF">ABT58_02205</name>
    <name evidence="3" type="ORF">JCM19237_2522</name>
</gene>
<comment type="caution">
    <text evidence="3">The sequence shown here is derived from an EMBL/GenBank/DDBJ whole genome shotgun (WGS) entry which is preliminary data.</text>
</comment>
<evidence type="ECO:0000256" key="1">
    <source>
        <dbReference type="SAM" id="Phobius"/>
    </source>
</evidence>
<dbReference type="EMBL" id="BBMN01000011">
    <property type="protein sequence ID" value="GAL06431.1"/>
    <property type="molecule type" value="Genomic_DNA"/>
</dbReference>
<keyword evidence="6" id="KW-1185">Reference proteome</keyword>
<dbReference type="GO" id="GO:0005543">
    <property type="term" value="F:phospholipid binding"/>
    <property type="evidence" value="ECO:0007669"/>
    <property type="project" value="TreeGrafter"/>
</dbReference>
<dbReference type="EMBL" id="LDOV01000004">
    <property type="protein sequence ID" value="KLV02696.1"/>
    <property type="molecule type" value="Genomic_DNA"/>
</dbReference>
<dbReference type="PATRIC" id="fig|754436.4.peg.469"/>
<dbReference type="OrthoDB" id="9788420at2"/>
<keyword evidence="1" id="KW-0472">Membrane</keyword>
<dbReference type="Proteomes" id="UP000029227">
    <property type="component" value="Unassembled WGS sequence"/>
</dbReference>
<reference evidence="4 6" key="2">
    <citation type="submission" date="2015-05" db="EMBL/GenBank/DDBJ databases">
        <title>Photobacterium galathea sp. nov.</title>
        <authorList>
            <person name="Machado H."/>
            <person name="Gram L."/>
        </authorList>
    </citation>
    <scope>NUCLEOTIDE SEQUENCE [LARGE SCALE GENOMIC DNA]</scope>
    <source>
        <strain evidence="4 6">DSM 25995</strain>
    </source>
</reference>
<evidence type="ECO:0000313" key="4">
    <source>
        <dbReference type="EMBL" id="KLV02696.1"/>
    </source>
</evidence>
<dbReference type="Pfam" id="PF02470">
    <property type="entry name" value="MlaD"/>
    <property type="match status" value="1"/>
</dbReference>